<proteinExistence type="predicted"/>
<dbReference type="InterPro" id="IPR007529">
    <property type="entry name" value="Znf_HIT"/>
</dbReference>
<evidence type="ECO:0000313" key="5">
    <source>
        <dbReference type="Proteomes" id="UP000290900"/>
    </source>
</evidence>
<keyword evidence="5" id="KW-1185">Reference proteome</keyword>
<dbReference type="InParanoid" id="A0A448YQB4"/>
<dbReference type="EMBL" id="CAACVR010000034">
    <property type="protein sequence ID" value="VEU23112.1"/>
    <property type="molecule type" value="Genomic_DNA"/>
</dbReference>
<feature type="compositionally biased region" description="Acidic residues" evidence="2">
    <location>
        <begin position="43"/>
        <end position="55"/>
    </location>
</feature>
<dbReference type="GO" id="GO:0008270">
    <property type="term" value="F:zinc ion binding"/>
    <property type="evidence" value="ECO:0007669"/>
    <property type="project" value="UniProtKB-UniRule"/>
</dbReference>
<dbReference type="Proteomes" id="UP000290900">
    <property type="component" value="Unassembled WGS sequence"/>
</dbReference>
<dbReference type="CDD" id="cd21437">
    <property type="entry name" value="zf-HIT_ZNHIT1_like"/>
    <property type="match status" value="1"/>
</dbReference>
<keyword evidence="1" id="KW-0862">Zinc</keyword>
<dbReference type="AlphaFoldDB" id="A0A448YQB4"/>
<evidence type="ECO:0000313" key="4">
    <source>
        <dbReference type="EMBL" id="VEU23112.1"/>
    </source>
</evidence>
<evidence type="ECO:0000256" key="2">
    <source>
        <dbReference type="SAM" id="MobiDB-lite"/>
    </source>
</evidence>
<keyword evidence="1" id="KW-0863">Zinc-finger</keyword>
<evidence type="ECO:0000259" key="3">
    <source>
        <dbReference type="PROSITE" id="PS51083"/>
    </source>
</evidence>
<evidence type="ECO:0000256" key="1">
    <source>
        <dbReference type="PROSITE-ProRule" id="PRU00453"/>
    </source>
</evidence>
<dbReference type="OrthoDB" id="74807at2759"/>
<organism evidence="4 5">
    <name type="scientific">Brettanomyces naardenensis</name>
    <name type="common">Yeast</name>
    <dbReference type="NCBI Taxonomy" id="13370"/>
    <lineage>
        <taxon>Eukaryota</taxon>
        <taxon>Fungi</taxon>
        <taxon>Dikarya</taxon>
        <taxon>Ascomycota</taxon>
        <taxon>Saccharomycotina</taxon>
        <taxon>Pichiomycetes</taxon>
        <taxon>Pichiales</taxon>
        <taxon>Pichiaceae</taxon>
        <taxon>Brettanomyces</taxon>
    </lineage>
</organism>
<name>A0A448YQB4_BRENA</name>
<dbReference type="STRING" id="13370.A0A448YQB4"/>
<accession>A0A448YQB4</accession>
<reference evidence="4 5" key="1">
    <citation type="submission" date="2018-12" db="EMBL/GenBank/DDBJ databases">
        <authorList>
            <person name="Tiukova I."/>
            <person name="Dainat J."/>
        </authorList>
    </citation>
    <scope>NUCLEOTIDE SEQUENCE [LARGE SCALE GENOMIC DNA]</scope>
</reference>
<dbReference type="PROSITE" id="PS51083">
    <property type="entry name" value="ZF_HIT"/>
    <property type="match status" value="1"/>
</dbReference>
<protein>
    <submittedName>
        <fullName evidence="4">DEKNAAC104236</fullName>
    </submittedName>
</protein>
<feature type="compositionally biased region" description="Gly residues" evidence="2">
    <location>
        <begin position="1"/>
        <end position="10"/>
    </location>
</feature>
<sequence length="184" mass="21110">MQAPGGGGGSSQASDRHTAGKRRRVNYNVKQIQQAQFTRNPDSEDDPKEEDNHETEEERLMSALEQKKANKRFEELNRENYNDSIKVDVPKNMTGRHSMRVSKPSIAVKRILNSKRVWSNYVDELDKKEVRRLDRMEVRPSISRTKKLCTICGNISWSSCVNCGARVCSVKCMTVHKETRCSSY</sequence>
<keyword evidence="1" id="KW-0479">Metal-binding</keyword>
<dbReference type="FunCoup" id="A0A448YQB4">
    <property type="interactions" value="97"/>
</dbReference>
<feature type="region of interest" description="Disordered" evidence="2">
    <location>
        <begin position="1"/>
        <end position="59"/>
    </location>
</feature>
<feature type="compositionally biased region" description="Polar residues" evidence="2">
    <location>
        <begin position="28"/>
        <end position="40"/>
    </location>
</feature>
<gene>
    <name evidence="4" type="ORF">BRENAR_LOCUS3843</name>
</gene>
<feature type="domain" description="HIT-type" evidence="3">
    <location>
        <begin position="149"/>
        <end position="181"/>
    </location>
</feature>